<comment type="caution">
    <text evidence="1">The sequence shown here is derived from an EMBL/GenBank/DDBJ whole genome shotgun (WGS) entry which is preliminary data.</text>
</comment>
<proteinExistence type="predicted"/>
<organism evidence="1 2">
    <name type="scientific">Melia azedarach</name>
    <name type="common">Chinaberry tree</name>
    <dbReference type="NCBI Taxonomy" id="155640"/>
    <lineage>
        <taxon>Eukaryota</taxon>
        <taxon>Viridiplantae</taxon>
        <taxon>Streptophyta</taxon>
        <taxon>Embryophyta</taxon>
        <taxon>Tracheophyta</taxon>
        <taxon>Spermatophyta</taxon>
        <taxon>Magnoliopsida</taxon>
        <taxon>eudicotyledons</taxon>
        <taxon>Gunneridae</taxon>
        <taxon>Pentapetalae</taxon>
        <taxon>rosids</taxon>
        <taxon>malvids</taxon>
        <taxon>Sapindales</taxon>
        <taxon>Meliaceae</taxon>
        <taxon>Melia</taxon>
    </lineage>
</organism>
<dbReference type="EMBL" id="CM051397">
    <property type="protein sequence ID" value="KAJ4720524.1"/>
    <property type="molecule type" value="Genomic_DNA"/>
</dbReference>
<evidence type="ECO:0000313" key="2">
    <source>
        <dbReference type="Proteomes" id="UP001164539"/>
    </source>
</evidence>
<name>A0ACC1YC32_MELAZ</name>
<evidence type="ECO:0000313" key="1">
    <source>
        <dbReference type="EMBL" id="KAJ4720524.1"/>
    </source>
</evidence>
<sequence>MKVSGAMLFALFFCIFLAAAASRSPPASDSIIIVGAGMSGIMAAKTLEEAGYKNFIILEASSRIGGRIHRGDVAGNTVEMGANWLFSGGPKTSPSMTIAKKINLRRIYSDYGNISANVYKQQGGLYEKHVVESALEIADERDAFCTNLSKTFSSENGRKDDDISILGAQRLLKQVPRSPLEMAIDYFYNDYEDAEPPRITSVRTTFPRFEEFGEDSYFVADARGFESVVHHIAKGFLSFKSNQITDPRLKLNKVVKKMSYSKDKVTVKTEDGYVYQAKYAIVSVSIGVLQNNLIEFLPNLPGWKSLAINNFDMAVYTKIFLKFPYQFWPTGPGTEFFLYVHERRGYYPIWQHLEKELPGSNILFVTVTDDESRRIEQQSDQKTIAEVMGVLRKLFGNKIPQPETILVPRWWSNPFYKGSYSNWPNGYSQRLYNDLKAPIGPIYFTGEHTNSSHLGYTDGAYFAGINTANSLIKCFKQ</sequence>
<protein>
    <submittedName>
        <fullName evidence="1">Polyamine oxidase</fullName>
    </submittedName>
</protein>
<keyword evidence="2" id="KW-1185">Reference proteome</keyword>
<dbReference type="Proteomes" id="UP001164539">
    <property type="component" value="Chromosome 4"/>
</dbReference>
<gene>
    <name evidence="1" type="ORF">OWV82_008339</name>
</gene>
<reference evidence="1 2" key="1">
    <citation type="journal article" date="2023" name="Science">
        <title>Complex scaffold remodeling in plant triterpene biosynthesis.</title>
        <authorList>
            <person name="De La Pena R."/>
            <person name="Hodgson H."/>
            <person name="Liu J.C."/>
            <person name="Stephenson M.J."/>
            <person name="Martin A.C."/>
            <person name="Owen C."/>
            <person name="Harkess A."/>
            <person name="Leebens-Mack J."/>
            <person name="Jimenez L.E."/>
            <person name="Osbourn A."/>
            <person name="Sattely E.S."/>
        </authorList>
    </citation>
    <scope>NUCLEOTIDE SEQUENCE [LARGE SCALE GENOMIC DNA]</scope>
    <source>
        <strain evidence="2">cv. JPN11</strain>
        <tissue evidence="1">Leaf</tissue>
    </source>
</reference>
<accession>A0ACC1YC32</accession>